<evidence type="ECO:0000256" key="1">
    <source>
        <dbReference type="ARBA" id="ARBA00009031"/>
    </source>
</evidence>
<dbReference type="SUPFAM" id="SSF53850">
    <property type="entry name" value="Periplasmic binding protein-like II"/>
    <property type="match status" value="1"/>
</dbReference>
<name>A0A0F6CJT7_MYCGL</name>
<keyword evidence="5" id="KW-0449">Lipoprotein</keyword>
<sequence>MKVKSFKKVIGALGIFASASLFVASCTKASTRFDQVDDGKLVLASTFSSSSPIALSLNDVIEQYNKNKPAGNYPVEIFSIAGGYNGGLQTVNTKLAAKDKTQFFNMIFNYQDVTAQLVRHDLALELNKGAEPVDVSAFPDQFLQENYDILGNTDRAVYGVPFTRSTEVLVTNVPVVYQLLSQATTNGDLKISDDEATQKLWAEWKMKAQTNLGNNTRSNKPSRAAGEMAVTENGMQAEQPAQPANQAPASSEFIKKLWGDYTSVEGGLKGYTFSASALDTTTSLLDLSTRIAKSYPNNLKPVNDRKPASPQGVIGIDSPSNYLFNATFSQVNGNKDNFMIRKTANNRTYDYNALLSNQDNRNEQLKNAFNALSPLINANGLFLNNGGNYSSNWGKYHQLGFFLSSTSGYYQSFVGNSAAFNLVFKGVDPSVGTYPFPNFTSNLYAPTKAEYDAGALGAFTSSRKRWVIYKKDSLTDALKQTETNVAITDEANRAKAEEALSKTLEPIKDNLSTEKNKKLIGYIGTGFELDKFDSAVKNKVYQAGNLNNRNFMSAFVLTSDVDKKSVPSEQSLQVSEADIRIAPTKFQASATKNTIITQGPSLIGIHANEKEDLQTKRFINWLIKGNINIPATTNAQGRETSPAYQGTPLNYLVAKASYILPTREFLNNPKNEQTKNPYQNIATHVFKSILDDPNNYVPYIDAPDFRSGSFRQSLDSTLVSANSSKSNFDTFMNNLDKAVPTIVKQN</sequence>
<organism evidence="5 6">
    <name type="scientific">Mycoplasmoides gallisepticum S6</name>
    <dbReference type="NCBI Taxonomy" id="1006581"/>
    <lineage>
        <taxon>Bacteria</taxon>
        <taxon>Bacillati</taxon>
        <taxon>Mycoplasmatota</taxon>
        <taxon>Mycoplasmoidales</taxon>
        <taxon>Mycoplasmoidaceae</taxon>
        <taxon>Mycoplasmoides</taxon>
    </lineage>
</organism>
<dbReference type="HOGENOM" id="CLU_017227_1_0_14"/>
<dbReference type="InterPro" id="IPR004890">
    <property type="entry name" value="Lipoprotein_10_C"/>
</dbReference>
<dbReference type="eggNOG" id="COG1653">
    <property type="taxonomic scope" value="Bacteria"/>
</dbReference>
<dbReference type="EMBL" id="CP006916">
    <property type="protein sequence ID" value="AHB99359.1"/>
    <property type="molecule type" value="Genomic_DNA"/>
</dbReference>
<proteinExistence type="inferred from homology"/>
<feature type="signal peptide" evidence="2">
    <location>
        <begin position="1"/>
        <end position="23"/>
    </location>
</feature>
<evidence type="ECO:0000313" key="5">
    <source>
        <dbReference type="EMBL" id="AHB99359.1"/>
    </source>
</evidence>
<dbReference type="KEGG" id="mgz:GCW_00170"/>
<feature type="domain" description="Mycoplasma lipoprotein C-terminal" evidence="3">
    <location>
        <begin position="596"/>
        <end position="723"/>
    </location>
</feature>
<reference evidence="5 6" key="1">
    <citation type="journal article" date="2011" name="PLoS ONE">
        <title>Core proteome of the minimal cell: comparative proteomics of three mollicute species.</title>
        <authorList>
            <person name="Fisunov G.Y."/>
            <person name="Alexeev D.G."/>
            <person name="Bazaleev N.A."/>
            <person name="Ladygina V.G."/>
            <person name="Galyamina M.A."/>
            <person name="Kondratov I.G."/>
            <person name="Zhukova N.A."/>
            <person name="Serebryakova M.V."/>
            <person name="Demina I.A."/>
            <person name="Govorun V.M."/>
        </authorList>
    </citation>
    <scope>NUCLEOTIDE SEQUENCE [LARGE SCALE GENOMIC DNA]</scope>
    <source>
        <strain evidence="5 6">S6</strain>
    </source>
</reference>
<evidence type="ECO:0000256" key="2">
    <source>
        <dbReference type="SAM" id="SignalP"/>
    </source>
</evidence>
<dbReference type="Gene3D" id="3.40.190.10">
    <property type="entry name" value="Periplasmic binding protein-like II"/>
    <property type="match status" value="1"/>
</dbReference>
<dbReference type="InterPro" id="IPR054825">
    <property type="entry name" value="P68-like"/>
</dbReference>
<comment type="similarity">
    <text evidence="1">Belongs to the MG185/MG260 family.</text>
</comment>
<accession>A0A0F6CJT7</accession>
<protein>
    <submittedName>
        <fullName evidence="5">Lipoprotein</fullName>
    </submittedName>
</protein>
<dbReference type="AlphaFoldDB" id="A0A0F6CJT7"/>
<dbReference type="Pfam" id="PF03305">
    <property type="entry name" value="Lipoprotein_X"/>
    <property type="match status" value="1"/>
</dbReference>
<feature type="chain" id="PRO_5002501066" evidence="2">
    <location>
        <begin position="24"/>
        <end position="746"/>
    </location>
</feature>
<dbReference type="InterPro" id="IPR004984">
    <property type="entry name" value="Mycoplasma_lipoprotein_cen_dom"/>
</dbReference>
<keyword evidence="2" id="KW-0732">Signal</keyword>
<evidence type="ECO:0000259" key="3">
    <source>
        <dbReference type="Pfam" id="PF03202"/>
    </source>
</evidence>
<dbReference type="Pfam" id="PF03202">
    <property type="entry name" value="Lipoprotein_10"/>
    <property type="match status" value="1"/>
</dbReference>
<dbReference type="PROSITE" id="PS51257">
    <property type="entry name" value="PROKAR_LIPOPROTEIN"/>
    <property type="match status" value="1"/>
</dbReference>
<dbReference type="Proteomes" id="UP000018735">
    <property type="component" value="Chromosome"/>
</dbReference>
<dbReference type="NCBIfam" id="NF045826">
    <property type="entry name" value="lipo_P68"/>
    <property type="match status" value="1"/>
</dbReference>
<dbReference type="RefSeq" id="WP_011883657.1">
    <property type="nucleotide sequence ID" value="NC_023030.2"/>
</dbReference>
<feature type="domain" description="Mycoplasma lipoprotein central" evidence="4">
    <location>
        <begin position="250"/>
        <end position="427"/>
    </location>
</feature>
<evidence type="ECO:0000313" key="6">
    <source>
        <dbReference type="Proteomes" id="UP000018735"/>
    </source>
</evidence>
<gene>
    <name evidence="5" type="ORF">GCW_00170</name>
</gene>
<evidence type="ECO:0000259" key="4">
    <source>
        <dbReference type="Pfam" id="PF03305"/>
    </source>
</evidence>